<dbReference type="SUPFAM" id="SSF53098">
    <property type="entry name" value="Ribonuclease H-like"/>
    <property type="match status" value="1"/>
</dbReference>
<feature type="domain" description="Integrase catalytic" evidence="1">
    <location>
        <begin position="46"/>
        <end position="186"/>
    </location>
</feature>
<dbReference type="GO" id="GO:0015074">
    <property type="term" value="P:DNA integration"/>
    <property type="evidence" value="ECO:0007669"/>
    <property type="project" value="InterPro"/>
</dbReference>
<dbReference type="InterPro" id="IPR036397">
    <property type="entry name" value="RNaseH_sf"/>
</dbReference>
<sequence>GCRTLAEVFNRRFAHRRVSVGKSFVATVLRQSGAEVVRLRREYKHRMPRPIPCNRTWRLDLTGKADLSGRQPMILGLVDHGARACLRLSDLADKRSATILRELCSAFRRLGPPARIRVDNEACFNSLLMKAALATLGIALQTTQPHCPWQNGRIERFFGKLKRHLDRIAIVDGDDLRHKLVEFRCW</sequence>
<dbReference type="GO" id="GO:0003676">
    <property type="term" value="F:nucleic acid binding"/>
    <property type="evidence" value="ECO:0007669"/>
    <property type="project" value="InterPro"/>
</dbReference>
<dbReference type="AlphaFoldDB" id="A0A7V8GJW9"/>
<evidence type="ECO:0000313" key="2">
    <source>
        <dbReference type="EMBL" id="KAF1684323.1"/>
    </source>
</evidence>
<gene>
    <name evidence="2" type="ORF">B1992_15160</name>
</gene>
<accession>A0A7V8GJW9</accession>
<dbReference type="Gene3D" id="3.30.420.10">
    <property type="entry name" value="Ribonuclease H-like superfamily/Ribonuclease H"/>
    <property type="match status" value="1"/>
</dbReference>
<evidence type="ECO:0000313" key="3">
    <source>
        <dbReference type="Proteomes" id="UP000462066"/>
    </source>
</evidence>
<dbReference type="Pfam" id="PF13683">
    <property type="entry name" value="rve_3"/>
    <property type="match status" value="1"/>
</dbReference>
<proteinExistence type="predicted"/>
<name>A0A7V8GJW9_9GAMM</name>
<dbReference type="PANTHER" id="PTHR47515">
    <property type="entry name" value="LOW CALCIUM RESPONSE LOCUS PROTEIN T"/>
    <property type="match status" value="1"/>
</dbReference>
<feature type="non-terminal residue" evidence="2">
    <location>
        <position position="1"/>
    </location>
</feature>
<dbReference type="PANTHER" id="PTHR47515:SF2">
    <property type="entry name" value="INTEGRASE CORE DOMAIN PROTEIN"/>
    <property type="match status" value="1"/>
</dbReference>
<dbReference type="EMBL" id="MWIP01000053">
    <property type="protein sequence ID" value="KAF1684323.1"/>
    <property type="molecule type" value="Genomic_DNA"/>
</dbReference>
<dbReference type="InterPro" id="IPR001584">
    <property type="entry name" value="Integrase_cat-core"/>
</dbReference>
<dbReference type="InterPro" id="IPR012337">
    <property type="entry name" value="RNaseH-like_sf"/>
</dbReference>
<organism evidence="2 3">
    <name type="scientific">Pseudoxanthomonas broegbernensis</name>
    <dbReference type="NCBI Taxonomy" id="83619"/>
    <lineage>
        <taxon>Bacteria</taxon>
        <taxon>Pseudomonadati</taxon>
        <taxon>Pseudomonadota</taxon>
        <taxon>Gammaproteobacteria</taxon>
        <taxon>Lysobacterales</taxon>
        <taxon>Lysobacteraceae</taxon>
        <taxon>Pseudoxanthomonas</taxon>
    </lineage>
</organism>
<keyword evidence="3" id="KW-1185">Reference proteome</keyword>
<evidence type="ECO:0000259" key="1">
    <source>
        <dbReference type="PROSITE" id="PS50994"/>
    </source>
</evidence>
<dbReference type="RefSeq" id="WP_162312349.1">
    <property type="nucleotide sequence ID" value="NZ_MWIP01000053.1"/>
</dbReference>
<dbReference type="PROSITE" id="PS50994">
    <property type="entry name" value="INTEGRASE"/>
    <property type="match status" value="1"/>
</dbReference>
<reference evidence="2 3" key="1">
    <citation type="submission" date="2017-10" db="EMBL/GenBank/DDBJ databases">
        <title>Whole genome sequencing of Pseudoxanthomonas broegbernensis DSM 12573(T).</title>
        <authorList>
            <person name="Kumar S."/>
            <person name="Bansal K."/>
            <person name="Kaur A."/>
            <person name="Patil P."/>
            <person name="Sharma S."/>
            <person name="Patil P.B."/>
        </authorList>
    </citation>
    <scope>NUCLEOTIDE SEQUENCE [LARGE SCALE GENOMIC DNA]</scope>
    <source>
        <strain evidence="2 3">DSM 12573</strain>
    </source>
</reference>
<comment type="caution">
    <text evidence="2">The sequence shown here is derived from an EMBL/GenBank/DDBJ whole genome shotgun (WGS) entry which is preliminary data.</text>
</comment>
<protein>
    <submittedName>
        <fullName evidence="2">Integrase</fullName>
    </submittedName>
</protein>
<dbReference type="Proteomes" id="UP000462066">
    <property type="component" value="Unassembled WGS sequence"/>
</dbReference>